<evidence type="ECO:0000256" key="1">
    <source>
        <dbReference type="SAM" id="MobiDB-lite"/>
    </source>
</evidence>
<gene>
    <name evidence="3" type="ORF">B0H16DRAFT_1716742</name>
</gene>
<organism evidence="3 4">
    <name type="scientific">Mycena metata</name>
    <dbReference type="NCBI Taxonomy" id="1033252"/>
    <lineage>
        <taxon>Eukaryota</taxon>
        <taxon>Fungi</taxon>
        <taxon>Dikarya</taxon>
        <taxon>Basidiomycota</taxon>
        <taxon>Agaricomycotina</taxon>
        <taxon>Agaricomycetes</taxon>
        <taxon>Agaricomycetidae</taxon>
        <taxon>Agaricales</taxon>
        <taxon>Marasmiineae</taxon>
        <taxon>Mycenaceae</taxon>
        <taxon>Mycena</taxon>
    </lineage>
</organism>
<feature type="region of interest" description="Disordered" evidence="1">
    <location>
        <begin position="150"/>
        <end position="171"/>
    </location>
</feature>
<dbReference type="Pfam" id="PF18803">
    <property type="entry name" value="CxC2"/>
    <property type="match status" value="1"/>
</dbReference>
<dbReference type="Proteomes" id="UP001215598">
    <property type="component" value="Unassembled WGS sequence"/>
</dbReference>
<evidence type="ECO:0000259" key="2">
    <source>
        <dbReference type="PROSITE" id="PS00028"/>
    </source>
</evidence>
<keyword evidence="4" id="KW-1185">Reference proteome</keyword>
<proteinExistence type="predicted"/>
<dbReference type="AlphaFoldDB" id="A0AAD7JNB6"/>
<dbReference type="InterPro" id="IPR013087">
    <property type="entry name" value="Znf_C2H2_type"/>
</dbReference>
<protein>
    <recommendedName>
        <fullName evidence="2">C2H2-type domain-containing protein</fullName>
    </recommendedName>
</protein>
<reference evidence="3" key="1">
    <citation type="submission" date="2023-03" db="EMBL/GenBank/DDBJ databases">
        <title>Massive genome expansion in bonnet fungi (Mycena s.s.) driven by repeated elements and novel gene families across ecological guilds.</title>
        <authorList>
            <consortium name="Lawrence Berkeley National Laboratory"/>
            <person name="Harder C.B."/>
            <person name="Miyauchi S."/>
            <person name="Viragh M."/>
            <person name="Kuo A."/>
            <person name="Thoen E."/>
            <person name="Andreopoulos B."/>
            <person name="Lu D."/>
            <person name="Skrede I."/>
            <person name="Drula E."/>
            <person name="Henrissat B."/>
            <person name="Morin E."/>
            <person name="Kohler A."/>
            <person name="Barry K."/>
            <person name="LaButti K."/>
            <person name="Morin E."/>
            <person name="Salamov A."/>
            <person name="Lipzen A."/>
            <person name="Mereny Z."/>
            <person name="Hegedus B."/>
            <person name="Baldrian P."/>
            <person name="Stursova M."/>
            <person name="Weitz H."/>
            <person name="Taylor A."/>
            <person name="Grigoriev I.V."/>
            <person name="Nagy L.G."/>
            <person name="Martin F."/>
            <person name="Kauserud H."/>
        </authorList>
    </citation>
    <scope>NUCLEOTIDE SEQUENCE</scope>
    <source>
        <strain evidence="3">CBHHK182m</strain>
    </source>
</reference>
<accession>A0AAD7JNB6</accession>
<dbReference type="InterPro" id="IPR041457">
    <property type="entry name" value="CxC2_KDZ-assoc"/>
</dbReference>
<sequence length="286" mass="32480">MPLRLPQPPDEMCSTCHIFSEFDNYLCVTCLDHFCHTCVVRRHSSYPLHRIKRWDGFAYDEEINASSLGLSLRLAHGVEGRCTVPTVERDVPVLTIDSGVLKIDIEFCGCDPLASRRLQLISVGLIPAEIANEPGAVELRLLFMQQDEEEERVERAGHNRGRRNPPAASFTDEQQSIWEAGWKDLPEIARAWSAGDLAEETLEDDVIPTFEEYLAQSAVPVPLRGLPGSLNFAENATAGYAQLLARVERLRQADDQRRKAWELLTSPMWQEHEKTFSTDWYRVSSR</sequence>
<dbReference type="PROSITE" id="PS00028">
    <property type="entry name" value="ZINC_FINGER_C2H2_1"/>
    <property type="match status" value="1"/>
</dbReference>
<comment type="caution">
    <text evidence="3">The sequence shown here is derived from an EMBL/GenBank/DDBJ whole genome shotgun (WGS) entry which is preliminary data.</text>
</comment>
<dbReference type="EMBL" id="JARKIB010000021">
    <property type="protein sequence ID" value="KAJ7767831.1"/>
    <property type="molecule type" value="Genomic_DNA"/>
</dbReference>
<evidence type="ECO:0000313" key="3">
    <source>
        <dbReference type="EMBL" id="KAJ7767831.1"/>
    </source>
</evidence>
<name>A0AAD7JNB6_9AGAR</name>
<evidence type="ECO:0000313" key="4">
    <source>
        <dbReference type="Proteomes" id="UP001215598"/>
    </source>
</evidence>
<feature type="domain" description="C2H2-type" evidence="2">
    <location>
        <begin position="27"/>
        <end position="49"/>
    </location>
</feature>